<evidence type="ECO:0000259" key="6">
    <source>
        <dbReference type="Pfam" id="PF05199"/>
    </source>
</evidence>
<sequence length="590" mass="64817">MAKVLPKVDVVFVGVGFTAAIIARELKDSSVTMVGLERGRARSTVPDFQSPSMHDELSFAVRHGLMQDLSQETVTFRNTPDQKALPMRQLGSFLPGTDLGGAGVHWNGQTFRFQNQDFRMRSHHEERYGRDFMDAELTVQDWGLTYEDLEPHYDRFEHLLGIGGYAGNVGGEIRPGGNPFEDPRSRDYPNPPTAPAYLGALFAKAAMELGYSPYQVPSANMTRAYTNPEGVRLEPCMVCGYCERFGCEHFAKSSPQTTLLPVVLQQKNFELRTGAHVIRVNLTDDKKHASGVAYVDVTTGQETEQPADLVILSAFSFHNPRLMLLSGIGKPYDPKTGEGTIGRNYAYQTMGSVTLFYDEDVELNQFMGAGALGTVISDYVGDNFDHSKLGFVGGSYICAYTTGARPIEFHPTPPGTPRWGAGWKKAVARHYNHTGGLQVHGQSSARRTNYLGLDPTYRDAFGQPLLRMTFDFPENDLKMSRYVTARATEIAQRMGARQVVANPRTGPYSVVPYQTTHNTGGAIMGANPRESACNPFGQSWDVSNVFVTGAALFPQNAAYNPTDTVGALAYWQAAALKSRYLKSPGPLAPS</sequence>
<dbReference type="RefSeq" id="WP_406854542.1">
    <property type="nucleotide sequence ID" value="NZ_CP157484.1"/>
</dbReference>
<proteinExistence type="inferred from homology"/>
<name>A0AAU7JC37_9HYPH</name>
<dbReference type="EMBL" id="CP157484">
    <property type="protein sequence ID" value="XBO37715.1"/>
    <property type="molecule type" value="Genomic_DNA"/>
</dbReference>
<dbReference type="Pfam" id="PF00732">
    <property type="entry name" value="GMC_oxred_N"/>
    <property type="match status" value="1"/>
</dbReference>
<evidence type="ECO:0000256" key="3">
    <source>
        <dbReference type="ARBA" id="ARBA00022827"/>
    </source>
</evidence>
<feature type="domain" description="Glucose-methanol-choline oxidoreductase C-terminal" evidence="6">
    <location>
        <begin position="448"/>
        <end position="569"/>
    </location>
</feature>
<dbReference type="InterPro" id="IPR007867">
    <property type="entry name" value="GMC_OxRtase_C"/>
</dbReference>
<dbReference type="GO" id="GO:0050660">
    <property type="term" value="F:flavin adenine dinucleotide binding"/>
    <property type="evidence" value="ECO:0007669"/>
    <property type="project" value="InterPro"/>
</dbReference>
<feature type="domain" description="Glucose-methanol-choline oxidoreductase N-terminal" evidence="5">
    <location>
        <begin position="235"/>
        <end position="345"/>
    </location>
</feature>
<accession>A0AAU7JC37</accession>
<dbReference type="AlphaFoldDB" id="A0AAU7JC37"/>
<dbReference type="SUPFAM" id="SSF54373">
    <property type="entry name" value="FAD-linked reductases, C-terminal domain"/>
    <property type="match status" value="1"/>
</dbReference>
<keyword evidence="3" id="KW-0274">FAD</keyword>
<dbReference type="Pfam" id="PF05199">
    <property type="entry name" value="GMC_oxred_C"/>
    <property type="match status" value="1"/>
</dbReference>
<evidence type="ECO:0000256" key="4">
    <source>
        <dbReference type="ARBA" id="ARBA00023002"/>
    </source>
</evidence>
<keyword evidence="4" id="KW-0560">Oxidoreductase</keyword>
<evidence type="ECO:0000259" key="5">
    <source>
        <dbReference type="Pfam" id="PF00732"/>
    </source>
</evidence>
<evidence type="ECO:0000256" key="1">
    <source>
        <dbReference type="ARBA" id="ARBA00010790"/>
    </source>
</evidence>
<evidence type="ECO:0000313" key="7">
    <source>
        <dbReference type="EMBL" id="XBO37715.1"/>
    </source>
</evidence>
<keyword evidence="2" id="KW-0285">Flavoprotein</keyword>
<organism evidence="7">
    <name type="scientific">Alsobacter sp. KACC 23698</name>
    <dbReference type="NCBI Taxonomy" id="3149229"/>
    <lineage>
        <taxon>Bacteria</taxon>
        <taxon>Pseudomonadati</taxon>
        <taxon>Pseudomonadota</taxon>
        <taxon>Alphaproteobacteria</taxon>
        <taxon>Hyphomicrobiales</taxon>
        <taxon>Alsobacteraceae</taxon>
        <taxon>Alsobacter</taxon>
    </lineage>
</organism>
<dbReference type="PANTHER" id="PTHR46056">
    <property type="entry name" value="LONG-CHAIN-ALCOHOL OXIDASE"/>
    <property type="match status" value="1"/>
</dbReference>
<reference evidence="7" key="1">
    <citation type="submission" date="2024-05" db="EMBL/GenBank/DDBJ databases">
        <authorList>
            <person name="Kim S."/>
            <person name="Heo J."/>
            <person name="Choi H."/>
            <person name="Choi Y."/>
            <person name="Kwon S.-W."/>
            <person name="Kim Y."/>
        </authorList>
    </citation>
    <scope>NUCLEOTIDE SEQUENCE</scope>
    <source>
        <strain evidence="7">KACC 23698</strain>
    </source>
</reference>
<dbReference type="SUPFAM" id="SSF51905">
    <property type="entry name" value="FAD/NAD(P)-binding domain"/>
    <property type="match status" value="1"/>
</dbReference>
<evidence type="ECO:0000256" key="2">
    <source>
        <dbReference type="ARBA" id="ARBA00022630"/>
    </source>
</evidence>
<dbReference type="PANTHER" id="PTHR46056:SF12">
    <property type="entry name" value="LONG-CHAIN-ALCOHOL OXIDASE"/>
    <property type="match status" value="1"/>
</dbReference>
<protein>
    <submittedName>
        <fullName evidence="7">GMC family oxidoreductase</fullName>
    </submittedName>
</protein>
<dbReference type="InterPro" id="IPR000172">
    <property type="entry name" value="GMC_OxRdtase_N"/>
</dbReference>
<dbReference type="Gene3D" id="3.50.50.60">
    <property type="entry name" value="FAD/NAD(P)-binding domain"/>
    <property type="match status" value="2"/>
</dbReference>
<comment type="similarity">
    <text evidence="1">Belongs to the GMC oxidoreductase family.</text>
</comment>
<dbReference type="GO" id="GO:0016614">
    <property type="term" value="F:oxidoreductase activity, acting on CH-OH group of donors"/>
    <property type="evidence" value="ECO:0007669"/>
    <property type="project" value="InterPro"/>
</dbReference>
<gene>
    <name evidence="7" type="ORF">ABEG18_18595</name>
</gene>
<dbReference type="InterPro" id="IPR036188">
    <property type="entry name" value="FAD/NAD-bd_sf"/>
</dbReference>